<dbReference type="GO" id="GO:0032259">
    <property type="term" value="P:methylation"/>
    <property type="evidence" value="ECO:0007669"/>
    <property type="project" value="UniProtKB-KW"/>
</dbReference>
<keyword evidence="1 3" id="KW-0808">Transferase</keyword>
<keyword evidence="3" id="KW-0489">Methyltransferase</keyword>
<evidence type="ECO:0000256" key="1">
    <source>
        <dbReference type="ARBA" id="ARBA00022679"/>
    </source>
</evidence>
<dbReference type="eggNOG" id="COG2890">
    <property type="taxonomic scope" value="Bacteria"/>
</dbReference>
<feature type="domain" description="Methyltransferase" evidence="2">
    <location>
        <begin position="46"/>
        <end position="137"/>
    </location>
</feature>
<dbReference type="HOGENOM" id="CLU_056435_0_0_11"/>
<proteinExistence type="predicted"/>
<dbReference type="AlphaFoldDB" id="M1NLB7"/>
<reference evidence="3 4" key="1">
    <citation type="journal article" date="2012" name="Stand. Genomic Sci.">
        <title>Genome sequence of the halotolerant bacterium Corynebacterium halotolerans type strain YIM 70093(T) (= DSM 44683(T)).</title>
        <authorList>
            <person name="Ruckert C."/>
            <person name="Albersmeier A."/>
            <person name="Al-Dilaimi A."/>
            <person name="Niehaus K."/>
            <person name="Szczepanowski R."/>
            <person name="Kalinowski J."/>
        </authorList>
    </citation>
    <scope>NUCLEOTIDE SEQUENCE [LARGE SCALE GENOMIC DNA]</scope>
    <source>
        <strain evidence="3">YIM 70093</strain>
    </source>
</reference>
<keyword evidence="4" id="KW-1185">Reference proteome</keyword>
<dbReference type="InterPro" id="IPR041698">
    <property type="entry name" value="Methyltransf_25"/>
</dbReference>
<dbReference type="GO" id="GO:0008168">
    <property type="term" value="F:methyltransferase activity"/>
    <property type="evidence" value="ECO:0007669"/>
    <property type="project" value="UniProtKB-KW"/>
</dbReference>
<dbReference type="Gene3D" id="3.40.50.150">
    <property type="entry name" value="Vaccinia Virus protein VP39"/>
    <property type="match status" value="1"/>
</dbReference>
<dbReference type="SUPFAM" id="SSF53335">
    <property type="entry name" value="S-adenosyl-L-methionine-dependent methyltransferases"/>
    <property type="match status" value="1"/>
</dbReference>
<dbReference type="InterPro" id="IPR029063">
    <property type="entry name" value="SAM-dependent_MTases_sf"/>
</dbReference>
<accession>M1NLB7</accession>
<dbReference type="STRING" id="1121362.A605_05985"/>
<dbReference type="EMBL" id="CP003697">
    <property type="protein sequence ID" value="AGF72203.1"/>
    <property type="molecule type" value="Genomic_DNA"/>
</dbReference>
<protein>
    <submittedName>
        <fullName evidence="3">Type 11 methyltransferase</fullName>
    </submittedName>
</protein>
<dbReference type="KEGG" id="chn:A605_05985"/>
<sequence length="211" mass="22974">MHDFDKPYWDRHWAPPEKHTHGHAPDLPPNPHLIDHVRDLSAGTALDAGCGAGAESVWLAEQGWRVLGADISAHALEAAAQRARAASVDDHITWVEADLTEWEPAERHDLVLTCYAHPTIPHGEFYRRISGWVAVGGTLLIVGHLPDAAGHGHGHGHHHPTEATVTAADITASLEDGRWRIDSATESTRTVHTPAGERVLRDAVVRATRLS</sequence>
<dbReference type="CDD" id="cd02440">
    <property type="entry name" value="AdoMet_MTases"/>
    <property type="match status" value="1"/>
</dbReference>
<dbReference type="PANTHER" id="PTHR43861">
    <property type="entry name" value="TRANS-ACONITATE 2-METHYLTRANSFERASE-RELATED"/>
    <property type="match status" value="1"/>
</dbReference>
<evidence type="ECO:0000313" key="3">
    <source>
        <dbReference type="EMBL" id="AGF72203.1"/>
    </source>
</evidence>
<dbReference type="OrthoDB" id="9786503at2"/>
<dbReference type="PANTHER" id="PTHR43861:SF3">
    <property type="entry name" value="PUTATIVE (AFU_ORTHOLOGUE AFUA_2G14390)-RELATED"/>
    <property type="match status" value="1"/>
</dbReference>
<dbReference type="Pfam" id="PF13649">
    <property type="entry name" value="Methyltransf_25"/>
    <property type="match status" value="1"/>
</dbReference>
<evidence type="ECO:0000313" key="4">
    <source>
        <dbReference type="Proteomes" id="UP000011723"/>
    </source>
</evidence>
<evidence type="ECO:0000259" key="2">
    <source>
        <dbReference type="Pfam" id="PF13649"/>
    </source>
</evidence>
<organism evidence="3 4">
    <name type="scientific">Corynebacterium halotolerans YIM 70093 = DSM 44683</name>
    <dbReference type="NCBI Taxonomy" id="1121362"/>
    <lineage>
        <taxon>Bacteria</taxon>
        <taxon>Bacillati</taxon>
        <taxon>Actinomycetota</taxon>
        <taxon>Actinomycetes</taxon>
        <taxon>Mycobacteriales</taxon>
        <taxon>Corynebacteriaceae</taxon>
        <taxon>Corynebacterium</taxon>
    </lineage>
</organism>
<name>M1NLB7_9CORY</name>
<dbReference type="RefSeq" id="WP_015400622.1">
    <property type="nucleotide sequence ID" value="NC_020302.1"/>
</dbReference>
<dbReference type="Proteomes" id="UP000011723">
    <property type="component" value="Chromosome"/>
</dbReference>
<dbReference type="PATRIC" id="fig|1121362.3.peg.1206"/>
<gene>
    <name evidence="3" type="ORF">A605_05985</name>
</gene>